<dbReference type="SMART" id="SM00877">
    <property type="entry name" value="BMC"/>
    <property type="match status" value="2"/>
</dbReference>
<feature type="domain" description="BMC circularly permuted" evidence="3">
    <location>
        <begin position="105"/>
        <end position="214"/>
    </location>
</feature>
<dbReference type="InterPro" id="IPR000249">
    <property type="entry name" value="BMC_dom"/>
</dbReference>
<dbReference type="GO" id="GO:0005198">
    <property type="term" value="F:structural molecule activity"/>
    <property type="evidence" value="ECO:0007669"/>
    <property type="project" value="InterPro"/>
</dbReference>
<evidence type="ECO:0000259" key="3">
    <source>
        <dbReference type="PROSITE" id="PS51931"/>
    </source>
</evidence>
<dbReference type="PROSITE" id="PS51931">
    <property type="entry name" value="BMC_CP"/>
    <property type="match status" value="1"/>
</dbReference>
<protein>
    <submittedName>
        <fullName evidence="4">Ethanolamine utilization microcompartment protein EutL</fullName>
    </submittedName>
</protein>
<evidence type="ECO:0000313" key="5">
    <source>
        <dbReference type="Proteomes" id="UP000468638"/>
    </source>
</evidence>
<evidence type="ECO:0000313" key="4">
    <source>
        <dbReference type="EMBL" id="MYL35763.1"/>
    </source>
</evidence>
<reference evidence="4 5" key="1">
    <citation type="submission" date="2019-11" db="EMBL/GenBank/DDBJ databases">
        <title>Genome sequences of 17 halophilic strains isolated from different environments.</title>
        <authorList>
            <person name="Furrow R.E."/>
        </authorList>
    </citation>
    <scope>NUCLEOTIDE SEQUENCE [LARGE SCALE GENOMIC DNA]</scope>
    <source>
        <strain evidence="4 5">22514_16_FS</strain>
    </source>
</reference>
<dbReference type="InterPro" id="IPR044870">
    <property type="entry name" value="BMC_CP"/>
</dbReference>
<dbReference type="GO" id="GO:0031469">
    <property type="term" value="C:bacterial microcompartment"/>
    <property type="evidence" value="ECO:0007669"/>
    <property type="project" value="UniProtKB-SubCell"/>
</dbReference>
<dbReference type="Proteomes" id="UP000468638">
    <property type="component" value="Unassembled WGS sequence"/>
</dbReference>
<proteinExistence type="predicted"/>
<accession>A0A6I5A644</accession>
<dbReference type="InterPro" id="IPR009193">
    <property type="entry name" value="EutL_PduB"/>
</dbReference>
<gene>
    <name evidence="4" type="primary">eutL</name>
    <name evidence="4" type="ORF">GLW05_19505</name>
</gene>
<evidence type="ECO:0000256" key="2">
    <source>
        <dbReference type="ARBA" id="ARBA00024446"/>
    </source>
</evidence>
<comment type="caution">
    <text evidence="4">The sequence shown here is derived from an EMBL/GenBank/DDBJ whole genome shotgun (WGS) entry which is preliminary data.</text>
</comment>
<dbReference type="OrthoDB" id="3283at2"/>
<keyword evidence="2" id="KW-1283">Bacterial microcompartment</keyword>
<dbReference type="InterPro" id="IPR030983">
    <property type="entry name" value="EutL"/>
</dbReference>
<dbReference type="NCBIfam" id="TIGR04502">
    <property type="entry name" value="microcomp_EutL"/>
    <property type="match status" value="1"/>
</dbReference>
<organism evidence="4 5">
    <name type="scientific">Pontibacillus yanchengensis</name>
    <dbReference type="NCBI Taxonomy" id="462910"/>
    <lineage>
        <taxon>Bacteria</taxon>
        <taxon>Bacillati</taxon>
        <taxon>Bacillota</taxon>
        <taxon>Bacilli</taxon>
        <taxon>Bacillales</taxon>
        <taxon>Bacillaceae</taxon>
        <taxon>Pontibacillus</taxon>
    </lineage>
</organism>
<dbReference type="InterPro" id="IPR037233">
    <property type="entry name" value="CcmK-like_sf"/>
</dbReference>
<dbReference type="AlphaFoldDB" id="A0A6I5A644"/>
<dbReference type="EMBL" id="WMEQ01000021">
    <property type="protein sequence ID" value="MYL35763.1"/>
    <property type="molecule type" value="Genomic_DNA"/>
</dbReference>
<dbReference type="PIRSF" id="PIRSF012290">
    <property type="entry name" value="EutL_PduB"/>
    <property type="match status" value="1"/>
</dbReference>
<comment type="subcellular location">
    <subcellularLocation>
        <location evidence="1">Bacterial microcompartment</location>
    </subcellularLocation>
</comment>
<evidence type="ECO:0000256" key="1">
    <source>
        <dbReference type="ARBA" id="ARBA00024322"/>
    </source>
</evidence>
<name>A0A6I5A644_9BACI</name>
<dbReference type="RefSeq" id="WP_160850245.1">
    <property type="nucleotide sequence ID" value="NZ_WMEQ01000021.1"/>
</dbReference>
<sequence length="217" mass="22905">MNTSKVYADLLSIRIISSVEQSLADSLNLNDNQKSLALFTVNIDDVGVTALDEATKRAEVDAVMANSFYAGADHASGPLSGEFIGILAGPNPDEVKSGIDVVQQVVSSEAFFEAVDEREEHCFYAHVISSSGTFLSKEAGVKEGESLAYLIAPPLEATYGIDSALKASDVQLASFYEPPSETNFGGGLLSGSQAACEAAADAFREAVVDIANHPMKY</sequence>
<dbReference type="NCBIfam" id="NF011934">
    <property type="entry name" value="PRK15405.1"/>
    <property type="match status" value="1"/>
</dbReference>
<dbReference type="Pfam" id="PF00936">
    <property type="entry name" value="BMC"/>
    <property type="match status" value="1"/>
</dbReference>
<dbReference type="Gene3D" id="3.30.70.1710">
    <property type="match status" value="2"/>
</dbReference>